<evidence type="ECO:0000313" key="10">
    <source>
        <dbReference type="Proteomes" id="UP000244005"/>
    </source>
</evidence>
<feature type="region of interest" description="Disordered" evidence="6">
    <location>
        <begin position="1"/>
        <end position="21"/>
    </location>
</feature>
<evidence type="ECO:0000256" key="5">
    <source>
        <dbReference type="ARBA" id="ARBA00022840"/>
    </source>
</evidence>
<dbReference type="GO" id="GO:0003724">
    <property type="term" value="F:RNA helicase activity"/>
    <property type="evidence" value="ECO:0000318"/>
    <property type="project" value="GO_Central"/>
</dbReference>
<dbReference type="AlphaFoldDB" id="A0A2R6WA84"/>
<dbReference type="EMBL" id="KZ772792">
    <property type="protein sequence ID" value="PTQ30744.1"/>
    <property type="molecule type" value="Genomic_DNA"/>
</dbReference>
<dbReference type="InterPro" id="IPR001650">
    <property type="entry name" value="Helicase_C-like"/>
</dbReference>
<dbReference type="PROSITE" id="PS51192">
    <property type="entry name" value="HELICASE_ATP_BIND_1"/>
    <property type="match status" value="1"/>
</dbReference>
<evidence type="ECO:0000256" key="2">
    <source>
        <dbReference type="ARBA" id="ARBA00022741"/>
    </source>
</evidence>
<dbReference type="InterPro" id="IPR014001">
    <property type="entry name" value="Helicase_ATP-bd"/>
</dbReference>
<dbReference type="EC" id="3.6.4.13" evidence="1"/>
<dbReference type="GO" id="GO:0005524">
    <property type="term" value="F:ATP binding"/>
    <property type="evidence" value="ECO:0007669"/>
    <property type="project" value="UniProtKB-KW"/>
</dbReference>
<dbReference type="PANTHER" id="PTHR47958">
    <property type="entry name" value="ATP-DEPENDENT RNA HELICASE DBP3"/>
    <property type="match status" value="1"/>
</dbReference>
<keyword evidence="5" id="KW-0067">ATP-binding</keyword>
<dbReference type="Gene3D" id="3.40.50.300">
    <property type="entry name" value="P-loop containing nucleotide triphosphate hydrolases"/>
    <property type="match status" value="2"/>
</dbReference>
<keyword evidence="2" id="KW-0547">Nucleotide-binding</keyword>
<keyword evidence="4" id="KW-0347">Helicase</keyword>
<proteinExistence type="predicted"/>
<feature type="domain" description="Helicase ATP-binding" evidence="7">
    <location>
        <begin position="243"/>
        <end position="421"/>
    </location>
</feature>
<dbReference type="PROSITE" id="PS51194">
    <property type="entry name" value="HELICASE_CTER"/>
    <property type="match status" value="1"/>
</dbReference>
<dbReference type="Proteomes" id="UP000244005">
    <property type="component" value="Unassembled WGS sequence"/>
</dbReference>
<evidence type="ECO:0000256" key="4">
    <source>
        <dbReference type="ARBA" id="ARBA00022806"/>
    </source>
</evidence>
<dbReference type="Pfam" id="PF00271">
    <property type="entry name" value="Helicase_C"/>
    <property type="match status" value="1"/>
</dbReference>
<evidence type="ECO:0000256" key="1">
    <source>
        <dbReference type="ARBA" id="ARBA00012552"/>
    </source>
</evidence>
<feature type="domain" description="Helicase C-terminal" evidence="8">
    <location>
        <begin position="455"/>
        <end position="601"/>
    </location>
</feature>
<evidence type="ECO:0000259" key="7">
    <source>
        <dbReference type="PROSITE" id="PS51192"/>
    </source>
</evidence>
<feature type="compositionally biased region" description="Basic residues" evidence="6">
    <location>
        <begin position="11"/>
        <end position="21"/>
    </location>
</feature>
<protein>
    <recommendedName>
        <fullName evidence="1">RNA helicase</fullName>
        <ecNumber evidence="1">3.6.4.13</ecNumber>
    </recommendedName>
</protein>
<keyword evidence="3" id="KW-0378">Hydrolase</keyword>
<evidence type="ECO:0000256" key="6">
    <source>
        <dbReference type="SAM" id="MobiDB-lite"/>
    </source>
</evidence>
<evidence type="ECO:0000259" key="8">
    <source>
        <dbReference type="PROSITE" id="PS51194"/>
    </source>
</evidence>
<dbReference type="GO" id="GO:0005730">
    <property type="term" value="C:nucleolus"/>
    <property type="evidence" value="ECO:0000318"/>
    <property type="project" value="GO_Central"/>
</dbReference>
<dbReference type="Gramene" id="Mp4g08260.1">
    <property type="protein sequence ID" value="Mp4g08260.1.cds"/>
    <property type="gene ID" value="Mp4g08260"/>
</dbReference>
<dbReference type="OMA" id="SICRIPL"/>
<dbReference type="InterPro" id="IPR011545">
    <property type="entry name" value="DEAD/DEAH_box_helicase_dom"/>
</dbReference>
<reference evidence="10" key="1">
    <citation type="journal article" date="2017" name="Cell">
        <title>Insights into land plant evolution garnered from the Marchantia polymorpha genome.</title>
        <authorList>
            <person name="Bowman J.L."/>
            <person name="Kohchi T."/>
            <person name="Yamato K.T."/>
            <person name="Jenkins J."/>
            <person name="Shu S."/>
            <person name="Ishizaki K."/>
            <person name="Yamaoka S."/>
            <person name="Nishihama R."/>
            <person name="Nakamura Y."/>
            <person name="Berger F."/>
            <person name="Adam C."/>
            <person name="Aki S.S."/>
            <person name="Althoff F."/>
            <person name="Araki T."/>
            <person name="Arteaga-Vazquez M.A."/>
            <person name="Balasubrmanian S."/>
            <person name="Barry K."/>
            <person name="Bauer D."/>
            <person name="Boehm C.R."/>
            <person name="Briginshaw L."/>
            <person name="Caballero-Perez J."/>
            <person name="Catarino B."/>
            <person name="Chen F."/>
            <person name="Chiyoda S."/>
            <person name="Chovatia M."/>
            <person name="Davies K.M."/>
            <person name="Delmans M."/>
            <person name="Demura T."/>
            <person name="Dierschke T."/>
            <person name="Dolan L."/>
            <person name="Dorantes-Acosta A.E."/>
            <person name="Eklund D.M."/>
            <person name="Florent S.N."/>
            <person name="Flores-Sandoval E."/>
            <person name="Fujiyama A."/>
            <person name="Fukuzawa H."/>
            <person name="Galik B."/>
            <person name="Grimanelli D."/>
            <person name="Grimwood J."/>
            <person name="Grossniklaus U."/>
            <person name="Hamada T."/>
            <person name="Haseloff J."/>
            <person name="Hetherington A.J."/>
            <person name="Higo A."/>
            <person name="Hirakawa Y."/>
            <person name="Hundley H.N."/>
            <person name="Ikeda Y."/>
            <person name="Inoue K."/>
            <person name="Inoue S.I."/>
            <person name="Ishida S."/>
            <person name="Jia Q."/>
            <person name="Kakita M."/>
            <person name="Kanazawa T."/>
            <person name="Kawai Y."/>
            <person name="Kawashima T."/>
            <person name="Kennedy M."/>
            <person name="Kinose K."/>
            <person name="Kinoshita T."/>
            <person name="Kohara Y."/>
            <person name="Koide E."/>
            <person name="Komatsu K."/>
            <person name="Kopischke S."/>
            <person name="Kubo M."/>
            <person name="Kyozuka J."/>
            <person name="Lagercrantz U."/>
            <person name="Lin S.S."/>
            <person name="Lindquist E."/>
            <person name="Lipzen A.M."/>
            <person name="Lu C.W."/>
            <person name="De Luna E."/>
            <person name="Martienssen R.A."/>
            <person name="Minamino N."/>
            <person name="Mizutani M."/>
            <person name="Mizutani M."/>
            <person name="Mochizuki N."/>
            <person name="Monte I."/>
            <person name="Mosher R."/>
            <person name="Nagasaki H."/>
            <person name="Nakagami H."/>
            <person name="Naramoto S."/>
            <person name="Nishitani K."/>
            <person name="Ohtani M."/>
            <person name="Okamoto T."/>
            <person name="Okumura M."/>
            <person name="Phillips J."/>
            <person name="Pollak B."/>
            <person name="Reinders A."/>
            <person name="Rovekamp M."/>
            <person name="Sano R."/>
            <person name="Sawa S."/>
            <person name="Schmid M.W."/>
            <person name="Shirakawa M."/>
            <person name="Solano R."/>
            <person name="Spunde A."/>
            <person name="Suetsugu N."/>
            <person name="Sugano S."/>
            <person name="Sugiyama A."/>
            <person name="Sun R."/>
            <person name="Suzuki Y."/>
            <person name="Takenaka M."/>
            <person name="Takezawa D."/>
            <person name="Tomogane H."/>
            <person name="Tsuzuki M."/>
            <person name="Ueda T."/>
            <person name="Umeda M."/>
            <person name="Ward J.M."/>
            <person name="Watanabe Y."/>
            <person name="Yazaki K."/>
            <person name="Yokoyama R."/>
            <person name="Yoshitake Y."/>
            <person name="Yotsui I."/>
            <person name="Zachgo S."/>
            <person name="Schmutz J."/>
        </authorList>
    </citation>
    <scope>NUCLEOTIDE SEQUENCE [LARGE SCALE GENOMIC DNA]</scope>
    <source>
        <strain evidence="10">Tak-1</strain>
    </source>
</reference>
<accession>A0A2R6WA84</accession>
<dbReference type="OrthoDB" id="1902637at2759"/>
<dbReference type="SUPFAM" id="SSF52540">
    <property type="entry name" value="P-loop containing nucleoside triphosphate hydrolases"/>
    <property type="match status" value="1"/>
</dbReference>
<evidence type="ECO:0000313" key="9">
    <source>
        <dbReference type="EMBL" id="PTQ30744.1"/>
    </source>
</evidence>
<evidence type="ECO:0000256" key="3">
    <source>
        <dbReference type="ARBA" id="ARBA00022801"/>
    </source>
</evidence>
<organism evidence="9 10">
    <name type="scientific">Marchantia polymorpha</name>
    <name type="common">Common liverwort</name>
    <name type="synonym">Marchantia aquatica</name>
    <dbReference type="NCBI Taxonomy" id="3197"/>
    <lineage>
        <taxon>Eukaryota</taxon>
        <taxon>Viridiplantae</taxon>
        <taxon>Streptophyta</taxon>
        <taxon>Embryophyta</taxon>
        <taxon>Marchantiophyta</taxon>
        <taxon>Marchantiopsida</taxon>
        <taxon>Marchantiidae</taxon>
        <taxon>Marchantiales</taxon>
        <taxon>Marchantiaceae</taxon>
        <taxon>Marchantia</taxon>
    </lineage>
</organism>
<dbReference type="Pfam" id="PF00270">
    <property type="entry name" value="DEAD"/>
    <property type="match status" value="1"/>
</dbReference>
<dbReference type="InterPro" id="IPR027417">
    <property type="entry name" value="P-loop_NTPase"/>
</dbReference>
<sequence>MAKGDDAIAKNRNKAIRKRNRRVGADSIEAIQGVQAAKRRRKAGTRRACEGMCYTLPTPDDPFLDRRDRKLQMDKKREAARKAASLEPVSFVEKIGYNGKEYQGGEDAGDSDGDVNAGYDKQLKRKRGKEAPADADEAVFPSKKRKVDSNGVGKQKLVGNGHMSLIDSSVSNGGIQLSVKSVDQEPTGIRRTSEGEDIKGEVTDEMVLAVLSETGLVGPDKSGSIKGSKSGSKFGNQVVEQFWKAYSRGVDVLATCSCSLEDRALGLVAPSAAHVKEHRVKHGALHQPLVLILVPSQDQALRVRSVLRPLKKALGITSVCLHSGTSLERQTDGLKSLSPDVLVATPDRLCELLSVHAIKLSSISLLVVDELSEIIEGGLQSQVSKIKEYVSRGARKIVLSKDYPERAVIIARQLVADPIARVTSNKSLESSSACITQIVSVFTNVNKRMSKMLKILQQFWDKQEKKRNWGILIVVENEETIQGVLPELKKIGYSSASLSNSAKQNIDATVKQIRDGTVQALVSTAEFIDHIPLENMMLVINYGFPQSMKVYEQILTGMAREYVDGVLHTFCTASMASSAAQLVQVLKMCLQEVPLALNMLAEAASLVQLGLAK</sequence>
<gene>
    <name evidence="9" type="ORF">MARPO_0120s0020</name>
</gene>
<dbReference type="GO" id="GO:0016787">
    <property type="term" value="F:hydrolase activity"/>
    <property type="evidence" value="ECO:0007669"/>
    <property type="project" value="UniProtKB-KW"/>
</dbReference>
<name>A0A2R6WA84_MARPO</name>
<dbReference type="GO" id="GO:0006364">
    <property type="term" value="P:rRNA processing"/>
    <property type="evidence" value="ECO:0000318"/>
    <property type="project" value="GO_Central"/>
</dbReference>
<dbReference type="GO" id="GO:0003729">
    <property type="term" value="F:mRNA binding"/>
    <property type="evidence" value="ECO:0000318"/>
    <property type="project" value="GO_Central"/>
</dbReference>
<keyword evidence="10" id="KW-1185">Reference proteome</keyword>